<evidence type="ECO:0000256" key="13">
    <source>
        <dbReference type="ARBA" id="ARBA00023242"/>
    </source>
</evidence>
<dbReference type="Proteomes" id="UP000243217">
    <property type="component" value="Unassembled WGS sequence"/>
</dbReference>
<dbReference type="GO" id="GO:0016567">
    <property type="term" value="P:protein ubiquitination"/>
    <property type="evidence" value="ECO:0007669"/>
    <property type="project" value="InterPro"/>
</dbReference>
<dbReference type="GO" id="GO:0005737">
    <property type="term" value="C:cytoplasm"/>
    <property type="evidence" value="ECO:0007669"/>
    <property type="project" value="UniProtKB-SubCell"/>
</dbReference>
<dbReference type="PANTHER" id="PTHR16047:SF7">
    <property type="entry name" value="E3 UBIQUITIN-PROTEIN LIGASE RFWD3"/>
    <property type="match status" value="1"/>
</dbReference>
<dbReference type="SUPFAM" id="SSF57850">
    <property type="entry name" value="RING/U-box"/>
    <property type="match status" value="1"/>
</dbReference>
<evidence type="ECO:0000256" key="7">
    <source>
        <dbReference type="ARBA" id="ARBA00022574"/>
    </source>
</evidence>
<evidence type="ECO:0000313" key="19">
    <source>
        <dbReference type="Proteomes" id="UP000243217"/>
    </source>
</evidence>
<evidence type="ECO:0000256" key="4">
    <source>
        <dbReference type="ARBA" id="ARBA00004906"/>
    </source>
</evidence>
<sequence>MESPSKKRRRQCFEAVECTICCEHCTTNGEHRLASLACGHFFGQSCIERWVKTSKTCPVCNRAVKRNDVRVHFTDTIAAIDNSLQEEYIKKYQNEKKTRTQAEMEVASLKLQLKIAKQEADTQKQRIMELLEENSSLKAKPIVLSDDSDDDDANEDEESESSWDYVKATDVVVPCIEARVCAFSSNCDMICVGTRTQVSSGQQAQYGLLQVSTLDVHHRVTMALHKSPVRDLAFSHDDGMIASTAFDAKLYFSSTKAHTPVLKYDMQYPGWSCTWDVSNPFTIYCGHHNGHISIFDIRRTGAPLNALAHQHKQPIHSIRTMQHGSSKTIVAATFSGLSMWHVNNGSALTPEPSLNMEIKNCSAMSHNQITPNQLVVSTRTQGPMNPAQHFMLTVQKNEHGQLETISDSVLQGHRTPSALSRPATWTMPHQGSPIVASSDEDSKQVWLWETATSSIVKKINPGLSTSIVDVQHGIIPNPATQEGRLAVLCNKGLVIYKSTFSRRSSQRN</sequence>
<dbReference type="InterPro" id="IPR036322">
    <property type="entry name" value="WD40_repeat_dom_sf"/>
</dbReference>
<protein>
    <recommendedName>
        <fullName evidence="5">RING-type E3 ubiquitin transferase</fullName>
        <ecNumber evidence="5">2.3.2.27</ecNumber>
    </recommendedName>
</protein>
<dbReference type="Pfam" id="PF13639">
    <property type="entry name" value="zf-RING_2"/>
    <property type="match status" value="1"/>
</dbReference>
<organism evidence="18 19">
    <name type="scientific">Thraustotheca clavata</name>
    <dbReference type="NCBI Taxonomy" id="74557"/>
    <lineage>
        <taxon>Eukaryota</taxon>
        <taxon>Sar</taxon>
        <taxon>Stramenopiles</taxon>
        <taxon>Oomycota</taxon>
        <taxon>Saprolegniomycetes</taxon>
        <taxon>Saprolegniales</taxon>
        <taxon>Achlyaceae</taxon>
        <taxon>Thraustotheca</taxon>
    </lineage>
</organism>
<keyword evidence="10" id="KW-0227">DNA damage</keyword>
<dbReference type="AlphaFoldDB" id="A0A1V9YM92"/>
<evidence type="ECO:0000256" key="12">
    <source>
        <dbReference type="ARBA" id="ARBA00023204"/>
    </source>
</evidence>
<keyword evidence="11" id="KW-0833">Ubl conjugation pathway</keyword>
<feature type="domain" description="RING-type" evidence="17">
    <location>
        <begin position="18"/>
        <end position="61"/>
    </location>
</feature>
<evidence type="ECO:0000256" key="8">
    <source>
        <dbReference type="ARBA" id="ARBA00022679"/>
    </source>
</evidence>
<keyword evidence="14" id="KW-0862">Zinc</keyword>
<keyword evidence="12" id="KW-0234">DNA repair</keyword>
<comment type="catalytic activity">
    <reaction evidence="1">
        <text>S-ubiquitinyl-[E2 ubiquitin-conjugating enzyme]-L-cysteine + [acceptor protein]-L-lysine = [E2 ubiquitin-conjugating enzyme]-L-cysteine + N(6)-ubiquitinyl-[acceptor protein]-L-lysine.</text>
        <dbReference type="EC" id="2.3.2.27"/>
    </reaction>
</comment>
<dbReference type="EMBL" id="JNBS01003478">
    <property type="protein sequence ID" value="OQR86836.1"/>
    <property type="molecule type" value="Genomic_DNA"/>
</dbReference>
<keyword evidence="19" id="KW-1185">Reference proteome</keyword>
<dbReference type="PROSITE" id="PS50089">
    <property type="entry name" value="ZF_RING_2"/>
    <property type="match status" value="1"/>
</dbReference>
<proteinExistence type="predicted"/>
<reference evidence="18 19" key="1">
    <citation type="journal article" date="2014" name="Genome Biol. Evol.">
        <title>The secreted proteins of Achlya hypogyna and Thraustotheca clavata identify the ancestral oomycete secretome and reveal gene acquisitions by horizontal gene transfer.</title>
        <authorList>
            <person name="Misner I."/>
            <person name="Blouin N."/>
            <person name="Leonard G."/>
            <person name="Richards T.A."/>
            <person name="Lane C.E."/>
        </authorList>
    </citation>
    <scope>NUCLEOTIDE SEQUENCE [LARGE SCALE GENOMIC DNA]</scope>
    <source>
        <strain evidence="18 19">ATCC 34112</strain>
    </source>
</reference>
<feature type="compositionally biased region" description="Acidic residues" evidence="16">
    <location>
        <begin position="146"/>
        <end position="161"/>
    </location>
</feature>
<evidence type="ECO:0000256" key="15">
    <source>
        <dbReference type="SAM" id="Coils"/>
    </source>
</evidence>
<evidence type="ECO:0000256" key="14">
    <source>
        <dbReference type="PROSITE-ProRule" id="PRU00175"/>
    </source>
</evidence>
<dbReference type="InterPro" id="IPR015943">
    <property type="entry name" value="WD40/YVTN_repeat-like_dom_sf"/>
</dbReference>
<evidence type="ECO:0000256" key="10">
    <source>
        <dbReference type="ARBA" id="ARBA00022763"/>
    </source>
</evidence>
<evidence type="ECO:0000313" key="18">
    <source>
        <dbReference type="EMBL" id="OQR86836.1"/>
    </source>
</evidence>
<dbReference type="Gene3D" id="2.130.10.10">
    <property type="entry name" value="YVTN repeat-like/Quinoprotein amine dehydrogenase"/>
    <property type="match status" value="1"/>
</dbReference>
<comment type="pathway">
    <text evidence="4">Protein modification; protein ubiquitination.</text>
</comment>
<keyword evidence="14" id="KW-0863">Zinc-finger</keyword>
<evidence type="ECO:0000256" key="6">
    <source>
        <dbReference type="ARBA" id="ARBA00022490"/>
    </source>
</evidence>
<keyword evidence="7" id="KW-0853">WD repeat</keyword>
<dbReference type="SMART" id="SM00320">
    <property type="entry name" value="WD40"/>
    <property type="match status" value="3"/>
</dbReference>
<evidence type="ECO:0000256" key="11">
    <source>
        <dbReference type="ARBA" id="ARBA00022786"/>
    </source>
</evidence>
<dbReference type="GO" id="GO:0036297">
    <property type="term" value="P:interstrand cross-link repair"/>
    <property type="evidence" value="ECO:0007669"/>
    <property type="project" value="InterPro"/>
</dbReference>
<dbReference type="Pfam" id="PF23419">
    <property type="entry name" value="WD40_RFWD3"/>
    <property type="match status" value="1"/>
</dbReference>
<dbReference type="InterPro" id="IPR037381">
    <property type="entry name" value="RFWD3"/>
</dbReference>
<dbReference type="InterPro" id="IPR001841">
    <property type="entry name" value="Znf_RING"/>
</dbReference>
<keyword evidence="15" id="KW-0175">Coiled coil</keyword>
<dbReference type="STRING" id="74557.A0A1V9YM92"/>
<evidence type="ECO:0000259" key="17">
    <source>
        <dbReference type="PROSITE" id="PS50089"/>
    </source>
</evidence>
<dbReference type="InterPro" id="IPR013083">
    <property type="entry name" value="Znf_RING/FYVE/PHD"/>
</dbReference>
<evidence type="ECO:0000256" key="2">
    <source>
        <dbReference type="ARBA" id="ARBA00004322"/>
    </source>
</evidence>
<keyword evidence="14" id="KW-0479">Metal-binding</keyword>
<keyword evidence="8" id="KW-0808">Transferase</keyword>
<dbReference type="InterPro" id="IPR001680">
    <property type="entry name" value="WD40_rpt"/>
</dbReference>
<dbReference type="Gene3D" id="3.30.40.10">
    <property type="entry name" value="Zinc/RING finger domain, C3HC4 (zinc finger)"/>
    <property type="match status" value="1"/>
</dbReference>
<evidence type="ECO:0000256" key="5">
    <source>
        <dbReference type="ARBA" id="ARBA00012483"/>
    </source>
</evidence>
<keyword evidence="9" id="KW-0677">Repeat</keyword>
<dbReference type="GO" id="GO:0061630">
    <property type="term" value="F:ubiquitin protein ligase activity"/>
    <property type="evidence" value="ECO:0007669"/>
    <property type="project" value="UniProtKB-EC"/>
</dbReference>
<accession>A0A1V9YM92</accession>
<gene>
    <name evidence="18" type="ORF">THRCLA_10512</name>
</gene>
<dbReference type="GO" id="GO:0008270">
    <property type="term" value="F:zinc ion binding"/>
    <property type="evidence" value="ECO:0007669"/>
    <property type="project" value="UniProtKB-KW"/>
</dbReference>
<keyword evidence="13" id="KW-0539">Nucleus</keyword>
<comment type="caution">
    <text evidence="18">The sequence shown here is derived from an EMBL/GenBank/DDBJ whole genome shotgun (WGS) entry which is preliminary data.</text>
</comment>
<dbReference type="OrthoDB" id="5600418at2759"/>
<dbReference type="GO" id="GO:0005634">
    <property type="term" value="C:nucleus"/>
    <property type="evidence" value="ECO:0007669"/>
    <property type="project" value="InterPro"/>
</dbReference>
<dbReference type="PANTHER" id="PTHR16047">
    <property type="entry name" value="RFWD3 PROTEIN"/>
    <property type="match status" value="1"/>
</dbReference>
<dbReference type="EC" id="2.3.2.27" evidence="5"/>
<name>A0A1V9YM92_9STRA</name>
<evidence type="ECO:0000256" key="1">
    <source>
        <dbReference type="ARBA" id="ARBA00000900"/>
    </source>
</evidence>
<dbReference type="SUPFAM" id="SSF50978">
    <property type="entry name" value="WD40 repeat-like"/>
    <property type="match status" value="1"/>
</dbReference>
<keyword evidence="6" id="KW-0963">Cytoplasm</keyword>
<evidence type="ECO:0000256" key="16">
    <source>
        <dbReference type="SAM" id="MobiDB-lite"/>
    </source>
</evidence>
<dbReference type="InterPro" id="IPR056527">
    <property type="entry name" value="WD40_RFWD3"/>
</dbReference>
<feature type="region of interest" description="Disordered" evidence="16">
    <location>
        <begin position="141"/>
        <end position="162"/>
    </location>
</feature>
<evidence type="ECO:0000256" key="9">
    <source>
        <dbReference type="ARBA" id="ARBA00022737"/>
    </source>
</evidence>
<dbReference type="CDD" id="cd16450">
    <property type="entry name" value="mRING-C3HGC3_RFWD3"/>
    <property type="match status" value="1"/>
</dbReference>
<comment type="subcellular location">
    <subcellularLocation>
        <location evidence="3">Cytoplasm</location>
    </subcellularLocation>
    <subcellularLocation>
        <location evidence="2">Nucleus</location>
        <location evidence="2">PML body</location>
    </subcellularLocation>
</comment>
<feature type="coiled-coil region" evidence="15">
    <location>
        <begin position="92"/>
        <end position="140"/>
    </location>
</feature>
<evidence type="ECO:0000256" key="3">
    <source>
        <dbReference type="ARBA" id="ARBA00004496"/>
    </source>
</evidence>
<dbReference type="CDD" id="cd22249">
    <property type="entry name" value="UDM1_RNF168_RNF169-like"/>
    <property type="match status" value="1"/>
</dbReference>